<dbReference type="AlphaFoldDB" id="A0A9X3WAV5"/>
<accession>A0A9X3WAV5</accession>
<gene>
    <name evidence="1" type="ORF">ODV15_07705</name>
</gene>
<reference evidence="1" key="2">
    <citation type="submission" date="2022-10" db="EMBL/GenBank/DDBJ databases">
        <authorList>
            <person name="Kostovova I."/>
            <person name="Moravkova M."/>
            <person name="Pechar R."/>
        </authorList>
    </citation>
    <scope>NUCLEOTIDE SEQUENCE</scope>
    <source>
        <strain evidence="1">M356A</strain>
    </source>
</reference>
<dbReference type="RefSeq" id="WP_271870370.1">
    <property type="nucleotide sequence ID" value="NZ_JAOTGU010000011.1"/>
</dbReference>
<evidence type="ECO:0000313" key="2">
    <source>
        <dbReference type="Proteomes" id="UP001143700"/>
    </source>
</evidence>
<name>A0A9X3WAV5_LACAM</name>
<sequence length="138" mass="15774">MNTAQLSEEAKQVLKSHVGYRSEDTSEFSDGHVRIKSIDILDTEINDLQNTDIPDTLHDLYGTPANWQPKQIDEFIKNTMKLDEYYLIWVTATPEDAQCYADNPENVDEIKIDCKKLMLISDLGCDGVLLATDYSWIK</sequence>
<dbReference type="Proteomes" id="UP001143700">
    <property type="component" value="Unassembled WGS sequence"/>
</dbReference>
<dbReference type="EMBL" id="JAOTGU010000011">
    <property type="protein sequence ID" value="MDB6262432.1"/>
    <property type="molecule type" value="Genomic_DNA"/>
</dbReference>
<protein>
    <submittedName>
        <fullName evidence="1">Uncharacterized protein</fullName>
    </submittedName>
</protein>
<proteinExistence type="predicted"/>
<reference evidence="1" key="1">
    <citation type="journal article" date="2022" name="Microorganisms">
        <title>Antibiotic Susceptibility, Resistance Gene Determinants and Corresponding Genomic Regions in Lactobacillus amylovorus Isolates Derived from Wild Boars and Domestic Pigs.</title>
        <authorList>
            <person name="Moravkova M."/>
            <person name="Kostovova I."/>
            <person name="Kavanova K."/>
            <person name="Pechar R."/>
            <person name="Stanek S."/>
            <person name="Brychta A."/>
            <person name="Zeman M."/>
            <person name="Kubasova T."/>
        </authorList>
    </citation>
    <scope>NUCLEOTIDE SEQUENCE</scope>
    <source>
        <strain evidence="1">M356A</strain>
    </source>
</reference>
<comment type="caution">
    <text evidence="1">The sequence shown here is derived from an EMBL/GenBank/DDBJ whole genome shotgun (WGS) entry which is preliminary data.</text>
</comment>
<organism evidence="1 2">
    <name type="scientific">Lactobacillus amylovorus</name>
    <dbReference type="NCBI Taxonomy" id="1604"/>
    <lineage>
        <taxon>Bacteria</taxon>
        <taxon>Bacillati</taxon>
        <taxon>Bacillota</taxon>
        <taxon>Bacilli</taxon>
        <taxon>Lactobacillales</taxon>
        <taxon>Lactobacillaceae</taxon>
        <taxon>Lactobacillus</taxon>
    </lineage>
</organism>
<evidence type="ECO:0000313" key="1">
    <source>
        <dbReference type="EMBL" id="MDB6262432.1"/>
    </source>
</evidence>